<feature type="domain" description="HTH tetR-type" evidence="5">
    <location>
        <begin position="29"/>
        <end position="89"/>
    </location>
</feature>
<comment type="caution">
    <text evidence="6">The sequence shown here is derived from an EMBL/GenBank/DDBJ whole genome shotgun (WGS) entry which is preliminary data.</text>
</comment>
<organism evidence="6 7">
    <name type="scientific">Kutzneria chonburiensis</name>
    <dbReference type="NCBI Taxonomy" id="1483604"/>
    <lineage>
        <taxon>Bacteria</taxon>
        <taxon>Bacillati</taxon>
        <taxon>Actinomycetota</taxon>
        <taxon>Actinomycetes</taxon>
        <taxon>Pseudonocardiales</taxon>
        <taxon>Pseudonocardiaceae</taxon>
        <taxon>Kutzneria</taxon>
    </lineage>
</organism>
<dbReference type="PANTHER" id="PTHR30055">
    <property type="entry name" value="HTH-TYPE TRANSCRIPTIONAL REGULATOR RUTR"/>
    <property type="match status" value="1"/>
</dbReference>
<dbReference type="Gene3D" id="1.10.357.10">
    <property type="entry name" value="Tetracycline Repressor, domain 2"/>
    <property type="match status" value="1"/>
</dbReference>
<dbReference type="RefSeq" id="WP_273943937.1">
    <property type="nucleotide sequence ID" value="NZ_CP097263.1"/>
</dbReference>
<evidence type="ECO:0000256" key="3">
    <source>
        <dbReference type="ARBA" id="ARBA00023163"/>
    </source>
</evidence>
<evidence type="ECO:0000313" key="7">
    <source>
        <dbReference type="Proteomes" id="UP001589810"/>
    </source>
</evidence>
<evidence type="ECO:0000259" key="5">
    <source>
        <dbReference type="PROSITE" id="PS50977"/>
    </source>
</evidence>
<gene>
    <name evidence="6" type="ORF">ACFFH7_43910</name>
</gene>
<dbReference type="InterPro" id="IPR001647">
    <property type="entry name" value="HTH_TetR"/>
</dbReference>
<evidence type="ECO:0000256" key="2">
    <source>
        <dbReference type="ARBA" id="ARBA00023125"/>
    </source>
</evidence>
<name>A0ABV6N978_9PSEU</name>
<accession>A0ABV6N978</accession>
<keyword evidence="1" id="KW-0805">Transcription regulation</keyword>
<evidence type="ECO:0000313" key="6">
    <source>
        <dbReference type="EMBL" id="MFC0548516.1"/>
    </source>
</evidence>
<keyword evidence="3" id="KW-0804">Transcription</keyword>
<dbReference type="EMBL" id="JBHLUD010000016">
    <property type="protein sequence ID" value="MFC0548516.1"/>
    <property type="molecule type" value="Genomic_DNA"/>
</dbReference>
<reference evidence="6 7" key="1">
    <citation type="submission" date="2024-09" db="EMBL/GenBank/DDBJ databases">
        <authorList>
            <person name="Sun Q."/>
            <person name="Mori K."/>
        </authorList>
    </citation>
    <scope>NUCLEOTIDE SEQUENCE [LARGE SCALE GENOMIC DNA]</scope>
    <source>
        <strain evidence="6 7">TBRC 1432</strain>
    </source>
</reference>
<dbReference type="Proteomes" id="UP001589810">
    <property type="component" value="Unassembled WGS sequence"/>
</dbReference>
<sequence length="206" mass="22066">MPSRTHPFDLPIVGSDGLPARPVERADAARNRAKVLAAAERLFAEAGTDSVTMDEIAKAAGIGRATLYRRYPDTRSIALALLDEHERALQAKIILGAPPLGPGVPPAQRLAAFLGAMVDLLEGHLHLALGAETGHARYTTGAYAFWRSHVRLLLTEAGASDPDTLCDMVLAPLAPEIYWYQRHTRGHSVAEIVSALHLLAARTAAS</sequence>
<keyword evidence="2 4" id="KW-0238">DNA-binding</keyword>
<dbReference type="Pfam" id="PF00440">
    <property type="entry name" value="TetR_N"/>
    <property type="match status" value="1"/>
</dbReference>
<dbReference type="PRINTS" id="PR00455">
    <property type="entry name" value="HTHTETR"/>
</dbReference>
<dbReference type="SUPFAM" id="SSF46689">
    <property type="entry name" value="Homeodomain-like"/>
    <property type="match status" value="1"/>
</dbReference>
<evidence type="ECO:0000256" key="1">
    <source>
        <dbReference type="ARBA" id="ARBA00023015"/>
    </source>
</evidence>
<dbReference type="InterPro" id="IPR050109">
    <property type="entry name" value="HTH-type_TetR-like_transc_reg"/>
</dbReference>
<evidence type="ECO:0000256" key="4">
    <source>
        <dbReference type="PROSITE-ProRule" id="PRU00335"/>
    </source>
</evidence>
<keyword evidence="7" id="KW-1185">Reference proteome</keyword>
<protein>
    <submittedName>
        <fullName evidence="6">TetR/AcrR family transcriptional regulator</fullName>
    </submittedName>
</protein>
<feature type="DNA-binding region" description="H-T-H motif" evidence="4">
    <location>
        <begin position="52"/>
        <end position="71"/>
    </location>
</feature>
<dbReference type="PANTHER" id="PTHR30055:SF234">
    <property type="entry name" value="HTH-TYPE TRANSCRIPTIONAL REGULATOR BETI"/>
    <property type="match status" value="1"/>
</dbReference>
<dbReference type="PROSITE" id="PS50977">
    <property type="entry name" value="HTH_TETR_2"/>
    <property type="match status" value="1"/>
</dbReference>
<proteinExistence type="predicted"/>
<dbReference type="InterPro" id="IPR009057">
    <property type="entry name" value="Homeodomain-like_sf"/>
</dbReference>